<keyword evidence="1" id="KW-0479">Metal-binding</keyword>
<evidence type="ECO:0000256" key="3">
    <source>
        <dbReference type="ARBA" id="ARBA00022833"/>
    </source>
</evidence>
<keyword evidence="6" id="KW-1185">Reference proteome</keyword>
<name>A0A8K0XLN3_9AGAR</name>
<dbReference type="AlphaFoldDB" id="A0A8K0XLN3"/>
<dbReference type="Gene3D" id="6.10.140.2220">
    <property type="match status" value="1"/>
</dbReference>
<dbReference type="SUPFAM" id="SSF144232">
    <property type="entry name" value="HIT/MYND zinc finger-like"/>
    <property type="match status" value="1"/>
</dbReference>
<evidence type="ECO:0000313" key="6">
    <source>
        <dbReference type="Proteomes" id="UP000813824"/>
    </source>
</evidence>
<comment type="caution">
    <text evidence="5">The sequence shown here is derived from an EMBL/GenBank/DDBJ whole genome shotgun (WGS) entry which is preliminary data.</text>
</comment>
<dbReference type="OrthoDB" id="437457at2759"/>
<proteinExistence type="predicted"/>
<accession>A0A8K0XLN3</accession>
<reference evidence="5" key="1">
    <citation type="journal article" date="2021" name="New Phytol.">
        <title>Evolutionary innovations through gain and loss of genes in the ectomycorrhizal Boletales.</title>
        <authorList>
            <person name="Wu G."/>
            <person name="Miyauchi S."/>
            <person name="Morin E."/>
            <person name="Kuo A."/>
            <person name="Drula E."/>
            <person name="Varga T."/>
            <person name="Kohler A."/>
            <person name="Feng B."/>
            <person name="Cao Y."/>
            <person name="Lipzen A."/>
            <person name="Daum C."/>
            <person name="Hundley H."/>
            <person name="Pangilinan J."/>
            <person name="Johnson J."/>
            <person name="Barry K."/>
            <person name="LaButti K."/>
            <person name="Ng V."/>
            <person name="Ahrendt S."/>
            <person name="Min B."/>
            <person name="Choi I.G."/>
            <person name="Park H."/>
            <person name="Plett J.M."/>
            <person name="Magnuson J."/>
            <person name="Spatafora J.W."/>
            <person name="Nagy L.G."/>
            <person name="Henrissat B."/>
            <person name="Grigoriev I.V."/>
            <person name="Yang Z.L."/>
            <person name="Xu J."/>
            <person name="Martin F.M."/>
        </authorList>
    </citation>
    <scope>NUCLEOTIDE SEQUENCE</scope>
    <source>
        <strain evidence="5">KKN 215</strain>
    </source>
</reference>
<evidence type="ECO:0000256" key="2">
    <source>
        <dbReference type="ARBA" id="ARBA00022771"/>
    </source>
</evidence>
<organism evidence="5 6">
    <name type="scientific">Cristinia sonorae</name>
    <dbReference type="NCBI Taxonomy" id="1940300"/>
    <lineage>
        <taxon>Eukaryota</taxon>
        <taxon>Fungi</taxon>
        <taxon>Dikarya</taxon>
        <taxon>Basidiomycota</taxon>
        <taxon>Agaricomycotina</taxon>
        <taxon>Agaricomycetes</taxon>
        <taxon>Agaricomycetidae</taxon>
        <taxon>Agaricales</taxon>
        <taxon>Pleurotineae</taxon>
        <taxon>Stephanosporaceae</taxon>
        <taxon>Cristinia</taxon>
    </lineage>
</organism>
<keyword evidence="3" id="KW-0862">Zinc</keyword>
<evidence type="ECO:0000259" key="4">
    <source>
        <dbReference type="Pfam" id="PF01753"/>
    </source>
</evidence>
<dbReference type="EMBL" id="JAEVFJ010000038">
    <property type="protein sequence ID" value="KAH8089938.1"/>
    <property type="molecule type" value="Genomic_DNA"/>
</dbReference>
<dbReference type="Pfam" id="PF01753">
    <property type="entry name" value="zf-MYND"/>
    <property type="match status" value="1"/>
</dbReference>
<dbReference type="Proteomes" id="UP000813824">
    <property type="component" value="Unassembled WGS sequence"/>
</dbReference>
<keyword evidence="2" id="KW-0863">Zinc-finger</keyword>
<evidence type="ECO:0000313" key="5">
    <source>
        <dbReference type="EMBL" id="KAH8089938.1"/>
    </source>
</evidence>
<gene>
    <name evidence="5" type="ORF">BXZ70DRAFT_954522</name>
</gene>
<sequence length="119" mass="13936">MPRGMQNRKTTQYFCVICGAPTKHRFKRCQRSRYSGPEHLSEDWPTHKTACKPREDNDRPYCKALIFAHNENEPRMVELPYDMMSGQHMIRPRSSQKTTMPQLIDSMFPEVHLSHCIAG</sequence>
<feature type="domain" description="MYND-type" evidence="4">
    <location>
        <begin position="15"/>
        <end position="51"/>
    </location>
</feature>
<evidence type="ECO:0000256" key="1">
    <source>
        <dbReference type="ARBA" id="ARBA00022723"/>
    </source>
</evidence>
<dbReference type="GO" id="GO:0008270">
    <property type="term" value="F:zinc ion binding"/>
    <property type="evidence" value="ECO:0007669"/>
    <property type="project" value="UniProtKB-KW"/>
</dbReference>
<protein>
    <recommendedName>
        <fullName evidence="4">MYND-type domain-containing protein</fullName>
    </recommendedName>
</protein>
<dbReference type="InterPro" id="IPR002893">
    <property type="entry name" value="Znf_MYND"/>
</dbReference>